<evidence type="ECO:0000256" key="2">
    <source>
        <dbReference type="SAM" id="MobiDB-lite"/>
    </source>
</evidence>
<reference evidence="3" key="1">
    <citation type="submission" date="2018-01" db="EMBL/GenBank/DDBJ databases">
        <title>An insight into the sialome of Amazonian anophelines.</title>
        <authorList>
            <person name="Ribeiro J.M."/>
            <person name="Scarpassa V."/>
            <person name="Calvo E."/>
        </authorList>
    </citation>
    <scope>NUCLEOTIDE SEQUENCE</scope>
</reference>
<organism evidence="3">
    <name type="scientific">Anopheles darlingi</name>
    <name type="common">Mosquito</name>
    <dbReference type="NCBI Taxonomy" id="43151"/>
    <lineage>
        <taxon>Eukaryota</taxon>
        <taxon>Metazoa</taxon>
        <taxon>Ecdysozoa</taxon>
        <taxon>Arthropoda</taxon>
        <taxon>Hexapoda</taxon>
        <taxon>Insecta</taxon>
        <taxon>Pterygota</taxon>
        <taxon>Neoptera</taxon>
        <taxon>Endopterygota</taxon>
        <taxon>Diptera</taxon>
        <taxon>Nematocera</taxon>
        <taxon>Culicoidea</taxon>
        <taxon>Culicidae</taxon>
        <taxon>Anophelinae</taxon>
        <taxon>Anopheles</taxon>
    </lineage>
</organism>
<feature type="compositionally biased region" description="Basic residues" evidence="2">
    <location>
        <begin position="239"/>
        <end position="261"/>
    </location>
</feature>
<feature type="compositionally biased region" description="Gly residues" evidence="2">
    <location>
        <begin position="263"/>
        <end position="275"/>
    </location>
</feature>
<evidence type="ECO:0000313" key="3">
    <source>
        <dbReference type="EMBL" id="MBW70755.1"/>
    </source>
</evidence>
<keyword evidence="1" id="KW-0175">Coiled coil</keyword>
<accession>A0A2M4CZP9</accession>
<proteinExistence type="predicted"/>
<name>A0A2M4CZP9_ANODA</name>
<dbReference type="GeneID" id="125949754"/>
<dbReference type="VEuPathDB" id="VectorBase:ADAC000665"/>
<dbReference type="VEuPathDB" id="VectorBase:ADAR2_005969"/>
<sequence length="290" mass="33254">MLSPGNLDEIKERISKNEEKINVLQAINNVLKERHEIESNYKNLAHKFREMQEEEAHRRAKVCSVRDCLRGLPHPQTLPTHATARALQPAHLDVPYYTPQFDEARKKQLAELQAKGEALCREKAKLQHQIEHVTWHLEGCRRRRPCLARLPENCPLKGDAPSCLPHSPEKLKIMASMKSTADHLVRSIMDLRKKIHIVQDKLEHEVARKKEMEKKLAELRKEICRHNKCMQQQQQQHQQHQHHSHHHHAQHGHHHHHHHHTVPGGGGGGAGGGHGTTSLPPISKNCIATK</sequence>
<dbReference type="AlphaFoldDB" id="A0A2M4CZP9"/>
<feature type="region of interest" description="Disordered" evidence="2">
    <location>
        <begin position="228"/>
        <end position="290"/>
    </location>
</feature>
<feature type="coiled-coil region" evidence="1">
    <location>
        <begin position="7"/>
        <end position="54"/>
    </location>
</feature>
<protein>
    <submittedName>
        <fullName evidence="3">Putative ubiquitin-conjugating enzyme e2q-like protein</fullName>
    </submittedName>
</protein>
<dbReference type="RefSeq" id="XP_049533040.1">
    <property type="nucleotide sequence ID" value="XM_049677083.1"/>
</dbReference>
<dbReference type="OrthoDB" id="9901850at2759"/>
<dbReference type="EMBL" id="GGFL01006577">
    <property type="protein sequence ID" value="MBW70755.1"/>
    <property type="molecule type" value="Transcribed_RNA"/>
</dbReference>
<evidence type="ECO:0000256" key="1">
    <source>
        <dbReference type="SAM" id="Coils"/>
    </source>
</evidence>
<feature type="compositionally biased region" description="Polar residues" evidence="2">
    <location>
        <begin position="276"/>
        <end position="290"/>
    </location>
</feature>